<dbReference type="RefSeq" id="XP_025347900.1">
    <property type="nucleotide sequence ID" value="XM_025492537.1"/>
</dbReference>
<evidence type="ECO:0000313" key="2">
    <source>
        <dbReference type="EMBL" id="PWN20740.1"/>
    </source>
</evidence>
<evidence type="ECO:0000256" key="1">
    <source>
        <dbReference type="SAM" id="MobiDB-lite"/>
    </source>
</evidence>
<sequence length="1018" mass="108212">MRDRRDKSDLAFLSKVSFLTHPPRNAMPIQTDTAVGNGPFQRLKSVLRGGPLRTYVLVTSKDSPPNLPPPPPADADPPGALSSDLGVYEACTTEESLPPQESLSLPPGDDSPTPRQERLSTSSRDRSRRLSSLGMSKVKALLTSSSSPGVSSPPSPTSRRSTSERTLTDLAGTTHSEEHLENDQEARSDAAFDSTIFQLLPPDHADGVYRPGDCLTGMVTLRASPGGDRRVVSVMSTLRGVRRCHLVVPSDDSEPLYRQQEVPKRREIGFSKVEFWTDRCSLFTESDLATLSTPSDASSLAESVSAQFEFLLPKKLPATWLDDYTEDEMARPRRLRDKSRLPIDLPPSLDASSIPLGGAQREEAVNMLQKASQWVQNSRSDKPRCGRIEYTIEVVVKRQRMGWTGRLGVTKKERLSTPFTVHPHPPFSATVPIAVNQAPAVLPSPSTSSPAVRAGRASLSIEPSSPPGSGIAQRRRSLQVDVGSLTAPNREARLAGSPSRDLSDDNLQILTNDRGRQQAWYRHSAVDASGGVYMELSFPALASISTDVKVPFLLRLSLPRGSRPKTETVRMSLLRTVTSTTKYGTLKIETAVPMRTPAGQAGVKVEELSRREDRLRVRDLPHRLGAEVQVFEGAFTIEGYTVPARESSPEDVATQGFVLPTPGTVGTGTSNLVDPSQRTVPSFTFKNLKLSYSLLVQVDIDVPSASRPQAFEEGIGQLEIPTICVANDGAAAGGHSMASPRMEEERLAPAESAAAPSASQLASTSAQPSRLQGLPTYSSLYLRDMARRAAGESSTLEAAGEMEGEGDAEGDEDSSTSCETAPDGLENEQTGDSTPPASSDTAHPQSSRDVDVSPAQIVSLPQAAFPAVQPAAALPLSPSPSYISQTGFPFSSMHSSDPSARAADGGASSHSPVRAAEEDALQVTSPAPTTSADTTDNLSDCTTDTLPPGYPMSVRTARGVGGRSEERVGGTASTIASASAGVSAGRGSGAGGAAPALTREMRAIEAYLGARSGRLGAL</sequence>
<feature type="compositionally biased region" description="Low complexity" evidence="1">
    <location>
        <begin position="924"/>
        <end position="936"/>
    </location>
</feature>
<organism evidence="2 3">
    <name type="scientific">Pseudomicrostroma glucosiphilum</name>
    <dbReference type="NCBI Taxonomy" id="1684307"/>
    <lineage>
        <taxon>Eukaryota</taxon>
        <taxon>Fungi</taxon>
        <taxon>Dikarya</taxon>
        <taxon>Basidiomycota</taxon>
        <taxon>Ustilaginomycotina</taxon>
        <taxon>Exobasidiomycetes</taxon>
        <taxon>Microstromatales</taxon>
        <taxon>Microstromatales incertae sedis</taxon>
        <taxon>Pseudomicrostroma</taxon>
    </lineage>
</organism>
<keyword evidence="3" id="KW-1185">Reference proteome</keyword>
<name>A0A316U6A9_9BASI</name>
<feature type="region of interest" description="Disordered" evidence="1">
    <location>
        <begin position="731"/>
        <end position="772"/>
    </location>
</feature>
<proteinExistence type="predicted"/>
<feature type="compositionally biased region" description="Pro residues" evidence="1">
    <location>
        <begin position="65"/>
        <end position="75"/>
    </location>
</feature>
<dbReference type="Proteomes" id="UP000245942">
    <property type="component" value="Unassembled WGS sequence"/>
</dbReference>
<dbReference type="GeneID" id="37014271"/>
<feature type="compositionally biased region" description="Polar residues" evidence="1">
    <location>
        <begin position="827"/>
        <end position="845"/>
    </location>
</feature>
<dbReference type="AlphaFoldDB" id="A0A316U6A9"/>
<feature type="compositionally biased region" description="Low complexity" evidence="1">
    <location>
        <begin position="749"/>
        <end position="769"/>
    </location>
</feature>
<protein>
    <submittedName>
        <fullName evidence="2">Uncharacterized protein</fullName>
    </submittedName>
</protein>
<feature type="region of interest" description="Disordered" evidence="1">
    <location>
        <begin position="888"/>
        <end position="969"/>
    </location>
</feature>
<feature type="compositionally biased region" description="Polar residues" evidence="1">
    <location>
        <begin position="888"/>
        <end position="898"/>
    </location>
</feature>
<feature type="region of interest" description="Disordered" evidence="1">
    <location>
        <begin position="442"/>
        <end position="475"/>
    </location>
</feature>
<feature type="region of interest" description="Disordered" evidence="1">
    <location>
        <begin position="59"/>
        <end position="166"/>
    </location>
</feature>
<feature type="region of interest" description="Disordered" evidence="1">
    <location>
        <begin position="791"/>
        <end position="852"/>
    </location>
</feature>
<feature type="compositionally biased region" description="Acidic residues" evidence="1">
    <location>
        <begin position="800"/>
        <end position="814"/>
    </location>
</feature>
<accession>A0A316U6A9</accession>
<evidence type="ECO:0000313" key="3">
    <source>
        <dbReference type="Proteomes" id="UP000245942"/>
    </source>
</evidence>
<reference evidence="2 3" key="1">
    <citation type="journal article" date="2018" name="Mol. Biol. Evol.">
        <title>Broad Genomic Sampling Reveals a Smut Pathogenic Ancestry of the Fungal Clade Ustilaginomycotina.</title>
        <authorList>
            <person name="Kijpornyongpan T."/>
            <person name="Mondo S.J."/>
            <person name="Barry K."/>
            <person name="Sandor L."/>
            <person name="Lee J."/>
            <person name="Lipzen A."/>
            <person name="Pangilinan J."/>
            <person name="LaButti K."/>
            <person name="Hainaut M."/>
            <person name="Henrissat B."/>
            <person name="Grigoriev I.V."/>
            <person name="Spatafora J.W."/>
            <person name="Aime M.C."/>
        </authorList>
    </citation>
    <scope>NUCLEOTIDE SEQUENCE [LARGE SCALE GENOMIC DNA]</scope>
    <source>
        <strain evidence="2 3">MCA 4718</strain>
    </source>
</reference>
<gene>
    <name evidence="2" type="ORF">BCV69DRAFT_282963</name>
</gene>
<feature type="compositionally biased region" description="Low complexity" evidence="1">
    <location>
        <begin position="94"/>
        <end position="107"/>
    </location>
</feature>
<dbReference type="EMBL" id="KZ819327">
    <property type="protein sequence ID" value="PWN20740.1"/>
    <property type="molecule type" value="Genomic_DNA"/>
</dbReference>